<keyword evidence="7 11" id="KW-0521">NADP</keyword>
<keyword evidence="8 11" id="KW-0560">Oxidoreductase</keyword>
<comment type="pathway">
    <text evidence="2 11">Cofactor biosynthesis; (R)-pantothenate biosynthesis; (R)-pantoate from 3-methyl-2-oxobutanoate: step 2/2.</text>
</comment>
<sequence length="306" mass="34375">MLNIYIAGAGSMGCRFGYQLTKANNTVTLLDEWEEHITAIQSKGLSITGDQEDNIDIPIMKPEEAEQSADLIILFTKAMQLPSMLHNIEHIMNEDTKVLCLLNGLGHLEEIQKYVPRENILMGVTIWTAQLESPGKVKLSGQGGINLQSVEKTGETFGKDLINIFNEANLNAEYDQDVWPSIWRKVCVNGTMNSTCALMDANISEVFSSSHGYNLVEKLISEFVQVAAKENVHLDADEMYDYVISASKKVGNHYPSMHQDLIQNKRLTEIDYINGAIVKIAQKYDVETPYCEMMTELIHLKEDILL</sequence>
<dbReference type="GO" id="GO:0008677">
    <property type="term" value="F:2-dehydropantoate 2-reductase activity"/>
    <property type="evidence" value="ECO:0007669"/>
    <property type="project" value="UniProtKB-EC"/>
</dbReference>
<evidence type="ECO:0000256" key="6">
    <source>
        <dbReference type="ARBA" id="ARBA00022655"/>
    </source>
</evidence>
<dbReference type="InterPro" id="IPR003710">
    <property type="entry name" value="ApbA"/>
</dbReference>
<dbReference type="NCBIfam" id="NF005088">
    <property type="entry name" value="PRK06522.1-2"/>
    <property type="match status" value="1"/>
</dbReference>
<dbReference type="Pfam" id="PF02558">
    <property type="entry name" value="ApbA"/>
    <property type="match status" value="1"/>
</dbReference>
<evidence type="ECO:0000259" key="12">
    <source>
        <dbReference type="Pfam" id="PF02558"/>
    </source>
</evidence>
<dbReference type="InterPro" id="IPR036291">
    <property type="entry name" value="NAD(P)-bd_dom_sf"/>
</dbReference>
<evidence type="ECO:0000256" key="7">
    <source>
        <dbReference type="ARBA" id="ARBA00022857"/>
    </source>
</evidence>
<dbReference type="SUPFAM" id="SSF48179">
    <property type="entry name" value="6-phosphogluconate dehydrogenase C-terminal domain-like"/>
    <property type="match status" value="1"/>
</dbReference>
<dbReference type="Gene3D" id="3.40.50.720">
    <property type="entry name" value="NAD(P)-binding Rossmann-like Domain"/>
    <property type="match status" value="1"/>
</dbReference>
<evidence type="ECO:0000256" key="10">
    <source>
        <dbReference type="ARBA" id="ARBA00048793"/>
    </source>
</evidence>
<dbReference type="GO" id="GO:0050661">
    <property type="term" value="F:NADP binding"/>
    <property type="evidence" value="ECO:0007669"/>
    <property type="project" value="TreeGrafter"/>
</dbReference>
<dbReference type="Gene3D" id="1.10.1040.10">
    <property type="entry name" value="N-(1-d-carboxylethyl)-l-norvaline Dehydrogenase, domain 2"/>
    <property type="match status" value="1"/>
</dbReference>
<reference evidence="14 15" key="1">
    <citation type="submission" date="2017-01" db="EMBL/GenBank/DDBJ databases">
        <title>Complete Genome Sequence of Dolosigranulum pigrum isolated from a Patient with interstitial lung disease.</title>
        <authorList>
            <person name="Mukhopadhyay R."/>
            <person name="Joaquin J."/>
            <person name="Hogue R."/>
            <person name="Fitzgerald S."/>
            <person name="Jospin G."/>
            <person name="Eisen J.A."/>
            <person name="Chaturvedi V."/>
        </authorList>
    </citation>
    <scope>NUCLEOTIDE SEQUENCE [LARGE SCALE GENOMIC DNA]</scope>
    <source>
        <strain evidence="14 15">15S00348</strain>
    </source>
</reference>
<evidence type="ECO:0000256" key="1">
    <source>
        <dbReference type="ARBA" id="ARBA00002919"/>
    </source>
</evidence>
<dbReference type="UniPathway" id="UPA00028">
    <property type="reaction ID" value="UER00004"/>
</dbReference>
<dbReference type="EMBL" id="MUYF01000003">
    <property type="protein sequence ID" value="OOL81934.1"/>
    <property type="molecule type" value="Genomic_DNA"/>
</dbReference>
<dbReference type="InterPro" id="IPR013332">
    <property type="entry name" value="KPR_N"/>
</dbReference>
<evidence type="ECO:0000256" key="4">
    <source>
        <dbReference type="ARBA" id="ARBA00013014"/>
    </source>
</evidence>
<evidence type="ECO:0000256" key="5">
    <source>
        <dbReference type="ARBA" id="ARBA00019465"/>
    </source>
</evidence>
<feature type="domain" description="Ketopantoate reductase N-terminal" evidence="12">
    <location>
        <begin position="4"/>
        <end position="150"/>
    </location>
</feature>
<gene>
    <name evidence="14" type="ORF">BWX42_09745</name>
</gene>
<evidence type="ECO:0000313" key="15">
    <source>
        <dbReference type="Proteomes" id="UP000190409"/>
    </source>
</evidence>
<dbReference type="InterPro" id="IPR050838">
    <property type="entry name" value="Ketopantoate_reductase"/>
</dbReference>
<evidence type="ECO:0000256" key="3">
    <source>
        <dbReference type="ARBA" id="ARBA00007870"/>
    </source>
</evidence>
<comment type="similarity">
    <text evidence="3 11">Belongs to the ketopantoate reductase family.</text>
</comment>
<name>A0A1S8KQC2_9LACT</name>
<dbReference type="InterPro" id="IPR008927">
    <property type="entry name" value="6-PGluconate_DH-like_C_sf"/>
</dbReference>
<evidence type="ECO:0000256" key="9">
    <source>
        <dbReference type="ARBA" id="ARBA00032024"/>
    </source>
</evidence>
<dbReference type="NCBIfam" id="TIGR00745">
    <property type="entry name" value="apbA_panE"/>
    <property type="match status" value="1"/>
</dbReference>
<dbReference type="FunFam" id="1.10.1040.10:FF:000017">
    <property type="entry name" value="2-dehydropantoate 2-reductase"/>
    <property type="match status" value="1"/>
</dbReference>
<evidence type="ECO:0000256" key="8">
    <source>
        <dbReference type="ARBA" id="ARBA00023002"/>
    </source>
</evidence>
<evidence type="ECO:0000313" key="14">
    <source>
        <dbReference type="EMBL" id="OOL81934.1"/>
    </source>
</evidence>
<organism evidence="14 15">
    <name type="scientific">Dolosigranulum pigrum</name>
    <dbReference type="NCBI Taxonomy" id="29394"/>
    <lineage>
        <taxon>Bacteria</taxon>
        <taxon>Bacillati</taxon>
        <taxon>Bacillota</taxon>
        <taxon>Bacilli</taxon>
        <taxon>Lactobacillales</taxon>
        <taxon>Carnobacteriaceae</taxon>
        <taxon>Dolosigranulum</taxon>
    </lineage>
</organism>
<keyword evidence="6 11" id="KW-0566">Pantothenate biosynthesis</keyword>
<proteinExistence type="inferred from homology"/>
<dbReference type="Proteomes" id="UP000190409">
    <property type="component" value="Unassembled WGS sequence"/>
</dbReference>
<evidence type="ECO:0000256" key="2">
    <source>
        <dbReference type="ARBA" id="ARBA00004994"/>
    </source>
</evidence>
<feature type="domain" description="Ketopantoate reductase C-terminal" evidence="13">
    <location>
        <begin position="178"/>
        <end position="302"/>
    </location>
</feature>
<evidence type="ECO:0000256" key="11">
    <source>
        <dbReference type="RuleBase" id="RU362068"/>
    </source>
</evidence>
<dbReference type="PANTHER" id="PTHR43765">
    <property type="entry name" value="2-DEHYDROPANTOATE 2-REDUCTASE-RELATED"/>
    <property type="match status" value="1"/>
</dbReference>
<dbReference type="AlphaFoldDB" id="A0A1S8KQC2"/>
<dbReference type="EC" id="1.1.1.169" evidence="4 11"/>
<comment type="catalytic activity">
    <reaction evidence="10 11">
        <text>(R)-pantoate + NADP(+) = 2-dehydropantoate + NADPH + H(+)</text>
        <dbReference type="Rhea" id="RHEA:16233"/>
        <dbReference type="ChEBI" id="CHEBI:11561"/>
        <dbReference type="ChEBI" id="CHEBI:15378"/>
        <dbReference type="ChEBI" id="CHEBI:15980"/>
        <dbReference type="ChEBI" id="CHEBI:57783"/>
        <dbReference type="ChEBI" id="CHEBI:58349"/>
        <dbReference type="EC" id="1.1.1.169"/>
    </reaction>
</comment>
<dbReference type="PANTHER" id="PTHR43765:SF2">
    <property type="entry name" value="2-DEHYDROPANTOATE 2-REDUCTASE"/>
    <property type="match status" value="1"/>
</dbReference>
<dbReference type="Pfam" id="PF08546">
    <property type="entry name" value="ApbA_C"/>
    <property type="match status" value="1"/>
</dbReference>
<evidence type="ECO:0000259" key="13">
    <source>
        <dbReference type="Pfam" id="PF08546"/>
    </source>
</evidence>
<comment type="function">
    <text evidence="1 11">Catalyzes the NADPH-dependent reduction of ketopantoate into pantoic acid.</text>
</comment>
<dbReference type="GO" id="GO:0005737">
    <property type="term" value="C:cytoplasm"/>
    <property type="evidence" value="ECO:0007669"/>
    <property type="project" value="TreeGrafter"/>
</dbReference>
<protein>
    <recommendedName>
        <fullName evidence="5 11">2-dehydropantoate 2-reductase</fullName>
        <ecNumber evidence="4 11">1.1.1.169</ecNumber>
    </recommendedName>
    <alternativeName>
        <fullName evidence="9 11">Ketopantoate reductase</fullName>
    </alternativeName>
</protein>
<dbReference type="GO" id="GO:0015940">
    <property type="term" value="P:pantothenate biosynthetic process"/>
    <property type="evidence" value="ECO:0007669"/>
    <property type="project" value="UniProtKB-UniPathway"/>
</dbReference>
<comment type="caution">
    <text evidence="14">The sequence shown here is derived from an EMBL/GenBank/DDBJ whole genome shotgun (WGS) entry which is preliminary data.</text>
</comment>
<accession>A0A1S8KQC2</accession>
<dbReference type="InterPro" id="IPR013752">
    <property type="entry name" value="KPA_reductase"/>
</dbReference>
<dbReference type="InterPro" id="IPR013328">
    <property type="entry name" value="6PGD_dom2"/>
</dbReference>
<dbReference type="SUPFAM" id="SSF51735">
    <property type="entry name" value="NAD(P)-binding Rossmann-fold domains"/>
    <property type="match status" value="1"/>
</dbReference>